<dbReference type="Pfam" id="PF14223">
    <property type="entry name" value="Retrotran_gag_2"/>
    <property type="match status" value="1"/>
</dbReference>
<comment type="caution">
    <text evidence="5">The sequence shown here is derived from an EMBL/GenBank/DDBJ whole genome shotgun (WGS) entry which is preliminary data.</text>
</comment>
<keyword evidence="1" id="KW-0862">Zinc</keyword>
<dbReference type="CDD" id="cd09272">
    <property type="entry name" value="RNase_HI_RT_Ty1"/>
    <property type="match status" value="1"/>
</dbReference>
<proteinExistence type="predicted"/>
<keyword evidence="6" id="KW-1185">Reference proteome</keyword>
<dbReference type="PANTHER" id="PTHR11439">
    <property type="entry name" value="GAG-POL-RELATED RETROTRANSPOSON"/>
    <property type="match status" value="1"/>
</dbReference>
<dbReference type="InterPro" id="IPR043502">
    <property type="entry name" value="DNA/RNA_pol_sf"/>
</dbReference>
<dbReference type="InterPro" id="IPR036875">
    <property type="entry name" value="Znf_CCHC_sf"/>
</dbReference>
<evidence type="ECO:0000313" key="5">
    <source>
        <dbReference type="EMBL" id="GJU08818.1"/>
    </source>
</evidence>
<dbReference type="Gene3D" id="4.10.60.10">
    <property type="entry name" value="Zinc finger, CCHC-type"/>
    <property type="match status" value="1"/>
</dbReference>
<evidence type="ECO:0000256" key="2">
    <source>
        <dbReference type="SAM" id="Coils"/>
    </source>
</evidence>
<dbReference type="Pfam" id="PF07727">
    <property type="entry name" value="RVT_2"/>
    <property type="match status" value="2"/>
</dbReference>
<dbReference type="PROSITE" id="PS50158">
    <property type="entry name" value="ZF_CCHC"/>
    <property type="match status" value="1"/>
</dbReference>
<reference evidence="5" key="2">
    <citation type="submission" date="2022-01" db="EMBL/GenBank/DDBJ databases">
        <authorList>
            <person name="Yamashiro T."/>
            <person name="Shiraishi A."/>
            <person name="Satake H."/>
            <person name="Nakayama K."/>
        </authorList>
    </citation>
    <scope>NUCLEOTIDE SEQUENCE</scope>
</reference>
<feature type="region of interest" description="Disordered" evidence="3">
    <location>
        <begin position="1"/>
        <end position="21"/>
    </location>
</feature>
<organism evidence="5 6">
    <name type="scientific">Tanacetum coccineum</name>
    <dbReference type="NCBI Taxonomy" id="301880"/>
    <lineage>
        <taxon>Eukaryota</taxon>
        <taxon>Viridiplantae</taxon>
        <taxon>Streptophyta</taxon>
        <taxon>Embryophyta</taxon>
        <taxon>Tracheophyta</taxon>
        <taxon>Spermatophyta</taxon>
        <taxon>Magnoliopsida</taxon>
        <taxon>eudicotyledons</taxon>
        <taxon>Gunneridae</taxon>
        <taxon>Pentapetalae</taxon>
        <taxon>asterids</taxon>
        <taxon>campanulids</taxon>
        <taxon>Asterales</taxon>
        <taxon>Asteraceae</taxon>
        <taxon>Asteroideae</taxon>
        <taxon>Anthemideae</taxon>
        <taxon>Anthemidinae</taxon>
        <taxon>Tanacetum</taxon>
    </lineage>
</organism>
<evidence type="ECO:0000256" key="3">
    <source>
        <dbReference type="SAM" id="MobiDB-lite"/>
    </source>
</evidence>
<keyword evidence="1" id="KW-0479">Metal-binding</keyword>
<feature type="domain" description="CCHC-type" evidence="4">
    <location>
        <begin position="377"/>
        <end position="392"/>
    </location>
</feature>
<accession>A0ABQ5JBH3</accession>
<dbReference type="InterPro" id="IPR001878">
    <property type="entry name" value="Znf_CCHC"/>
</dbReference>
<keyword evidence="1" id="KW-0863">Zinc-finger</keyword>
<feature type="coiled-coil region" evidence="2">
    <location>
        <begin position="518"/>
        <end position="559"/>
    </location>
</feature>
<dbReference type="SUPFAM" id="SSF56672">
    <property type="entry name" value="DNA/RNA polymerases"/>
    <property type="match status" value="1"/>
</dbReference>
<evidence type="ECO:0000259" key="4">
    <source>
        <dbReference type="PROSITE" id="PS50158"/>
    </source>
</evidence>
<keyword evidence="2" id="KW-0175">Coiled coil</keyword>
<evidence type="ECO:0000313" key="6">
    <source>
        <dbReference type="Proteomes" id="UP001151760"/>
    </source>
</evidence>
<dbReference type="Proteomes" id="UP001151760">
    <property type="component" value="Unassembled WGS sequence"/>
</dbReference>
<dbReference type="SMART" id="SM00343">
    <property type="entry name" value="ZnF_C2HC"/>
    <property type="match status" value="1"/>
</dbReference>
<feature type="compositionally biased region" description="Polar residues" evidence="3">
    <location>
        <begin position="1"/>
        <end position="11"/>
    </location>
</feature>
<evidence type="ECO:0000256" key="1">
    <source>
        <dbReference type="PROSITE-ProRule" id="PRU00047"/>
    </source>
</evidence>
<name>A0ABQ5JBH3_9ASTR</name>
<gene>
    <name evidence="5" type="ORF">Tco_1125248</name>
</gene>
<dbReference type="Pfam" id="PF13976">
    <property type="entry name" value="gag_pre-integrs"/>
    <property type="match status" value="1"/>
</dbReference>
<protein>
    <submittedName>
        <fullName evidence="5">Retrovirus-related pol polyprotein from transposon TNT 1-94</fullName>
    </submittedName>
</protein>
<dbReference type="EMBL" id="BQNB010021670">
    <property type="protein sequence ID" value="GJU08818.1"/>
    <property type="molecule type" value="Genomic_DNA"/>
</dbReference>
<dbReference type="Pfam" id="PF00098">
    <property type="entry name" value="zf-CCHC"/>
    <property type="match status" value="1"/>
</dbReference>
<dbReference type="InterPro" id="IPR025724">
    <property type="entry name" value="GAG-pre-integrase_dom"/>
</dbReference>
<feature type="coiled-coil region" evidence="2">
    <location>
        <begin position="862"/>
        <end position="889"/>
    </location>
</feature>
<dbReference type="InterPro" id="IPR013103">
    <property type="entry name" value="RVT_2"/>
</dbReference>
<dbReference type="PANTHER" id="PTHR11439:SF509">
    <property type="entry name" value="RNA-DIRECTED DNA POLYMERASE"/>
    <property type="match status" value="1"/>
</dbReference>
<sequence>MSTSKTYQQSLADAGSETRPPMLERGSYIPWASRFRRYINRKRENRKWLNKALDEGPYQFEMFIPNNSTVLKLQTAEDLQGDALLHYDAEMELMNLILLSIPNDIYNSVDACTSAKDMWKRVERLMRGTIQNKVDRETRFTNEFDQFVAEPGEALVSVYNRFAQLMNDLERNDMHFPIVTINTKFLNSLQPEWLKYVTQVRLAKRLTVDTFDDLFDYLQQFEKLVNVSRAKKLEKSHDPLALVAHTGSSSRNTSSYYVTHPTSVVDYEDEYQQDDVHTNSEDPLTSAMLLLARAITQKFSTPTNNRLRTSSNTRNQAIIQGDRVNIQSRNSGNAGRNNRRAYVQEEIVEGSNAPNETGNVQRTLRTSSSGNTSTVQCYNCSGKGHYARNCPKPRVRDSKYFMEQMLLAKQDEAGVILTDEQNDFLFANASGMRNWRELGDKHYALMPDLNSADNTSDAGPSYDYAFISELELYKERVRVLENINGDNNYLNEFLEADKRAKHFSQQAQSQFVRDRDIIRDLEKQRDKLDLDVKDYKRKNEELQKTHSILKRQMSENEDRYHDTVLDLEAKLKKNVDLILKLGNSLQGMFMLGPKPLSVYDQQLKHGLGYPNPYTLKQAISQCPKLYLASSLGNSEISLKVRDNEDTLDDASKSQQKVYEKMNDPIAVANKQNCWTIDYSQINALYKDFVPQKELSAEQKYFPSSFIPSDKTSNATPSIPASMPSESPLIIELDKIKNGFQKLSELIQKNCKRASIFYTSPEEIQLNDFCQDQLKPIVNELQFYFEFFKTLFQRDIKEMKDVFESTESELCELEKQNDFLKDQLLEVSLKHEVELSVLLNHECVDNSLHVKIEQLKKKSIEIQEGLQTRIKILEKDVQRCEKQSVDFELKLQHEKEKHKWDSNLKNKNTNPLDYSWISKMEKLEDENVSLDFTVQSLIKERDNVKLEYQKLFNSIKKTRSQTQTEMDELIAHVSEKTYAYGAIRAENQNLLFIISELKTRLANVEKGKSVNTKFDKINGSQTLLCVTPLNKHVIQKKTDVQKSEENHVVSKPVTLQTSPAKQRGVKSNKNVIAPGIVRRPMNKDSHVKNSVLPNSKKPAKKVAVYVRKNKQTDNTSENVISNKENVIDVDVANASKAKTLLCVSCIQITPKSYDTTYVVSKPKIDVGSTSKANDKVVQIVLWIVDSGCSKHMTGDRSLLKNSLRNSWALFALEMIILQQSQAMATLTKSWLWHHRLSHLNFGTINDFTRLDLVDGLPKFKYGKDHLCSACERGKSKKASHPLKLVPTETLNTPSKEDLDNFFGLMYEKYFKKKFSNKPINSATQPTQIHEDSPSTSSIIVDEHEAAPIVTTSYEQTSPISLIEADEIDQEDSADFDGNSQFVPYNPLSHEEIKSSTTALELSNVQNFHQVQPSTHIWTKDRPLNQVIGDPSKPVMTRQRLHIDSENKCDAENIVVRNKTHLVVKGYRKEEGIDFEESFAPVARLKAVRMFIAYVANKNITIFQMDVKTAFLNGPLKEEVYVSKDLLIHNPISHFSKRFANLVKNNFEMSMMGELKFFLGLQVHQSPCGIFISQSQYAIELLKKHGLDECVSMSTPMATERLDADLQGTPTDQTTYRRMIGGLMYLTASRPDIAFATFVCARYQARPTVKHLKEVKRIFRYLRQSYNMGLWYPKDSGFKLITMRTMQDCHAILMQPIPAFSKTKHIDIRYHFIKEHVEKGTVELYFVRIEYQLADLFTKALPKERFEYLVHRIVIIMAQQQHAADVHPDELCPPNKRYDLMDANKKEDRSKYSLTFILDKKELSLTLDDFRTIFHLLQANADNHDSFVTPPSFINMVPFYKQQLGFIMELKTSSSFKTTGLLQPWKMLSKIYSKCLTTRVTGWDQPPLQIMQMMEIQRQSWNENSRLDDFRRNEAHGALSDVCEGVWVRCSSDLVTAD</sequence>
<dbReference type="SUPFAM" id="SSF57756">
    <property type="entry name" value="Retrovirus zinc finger-like domains"/>
    <property type="match status" value="1"/>
</dbReference>
<reference evidence="5" key="1">
    <citation type="journal article" date="2022" name="Int. J. Mol. Sci.">
        <title>Draft Genome of Tanacetum Coccineum: Genomic Comparison of Closely Related Tanacetum-Family Plants.</title>
        <authorList>
            <person name="Yamashiro T."/>
            <person name="Shiraishi A."/>
            <person name="Nakayama K."/>
            <person name="Satake H."/>
        </authorList>
    </citation>
    <scope>NUCLEOTIDE SEQUENCE</scope>
</reference>